<dbReference type="EC" id="3.1.3.-" evidence="3"/>
<proteinExistence type="inferred from homology"/>
<evidence type="ECO:0000256" key="1">
    <source>
        <dbReference type="ARBA" id="ARBA00009589"/>
    </source>
</evidence>
<dbReference type="Gene3D" id="3.40.50.1000">
    <property type="entry name" value="HAD superfamily/HAD-like"/>
    <property type="match status" value="1"/>
</dbReference>
<gene>
    <name evidence="4" type="ORF">KS407_13590</name>
</gene>
<dbReference type="InterPro" id="IPR023214">
    <property type="entry name" value="HAD_sf"/>
</dbReference>
<evidence type="ECO:0000256" key="2">
    <source>
        <dbReference type="ARBA" id="ARBA00022801"/>
    </source>
</evidence>
<dbReference type="RefSeq" id="WP_088074821.1">
    <property type="nucleotide sequence ID" value="NZ_JAHQCR010000053.1"/>
</dbReference>
<dbReference type="PANTHER" id="PTHR35134">
    <property type="entry name" value="NUCLEOTIDASE YQFW-RELATED"/>
    <property type="match status" value="1"/>
</dbReference>
<evidence type="ECO:0000256" key="3">
    <source>
        <dbReference type="PIRNR" id="PIRNR021362"/>
    </source>
</evidence>
<name>A0ABS6JV68_9BACI</name>
<dbReference type="Pfam" id="PF06941">
    <property type="entry name" value="NT5C"/>
    <property type="match status" value="1"/>
</dbReference>
<protein>
    <recommendedName>
        <fullName evidence="3">Nucleotidase</fullName>
        <ecNumber evidence="3">3.1.3.-</ecNumber>
    </recommendedName>
</protein>
<dbReference type="InterPro" id="IPR052419">
    <property type="entry name" value="5_3-deoxyribonucleotidase-like"/>
</dbReference>
<comment type="caution">
    <text evidence="4">The sequence shown here is derived from an EMBL/GenBank/DDBJ whole genome shotgun (WGS) entry which is preliminary data.</text>
</comment>
<sequence length="193" mass="22680">MKNKKRFGIDIDGTVTDPATFIPYINDHFSKTLTLEDITEYDLSALLDIPKDEFWKWMQQHEPNIYKEATLAMHAKNILTDWKTHHELFYISARPTQFHDLTAEWFQAQEIPFDHIQLLGSHRKLEAVKEHSVDIFFEDKHDNACDIAEDCNIPVILFDTPYNRDAVPRGVFRVKSWKEAKEIVEGFFPLKQS</sequence>
<dbReference type="EMBL" id="JAHQCR010000053">
    <property type="protein sequence ID" value="MBU9722462.1"/>
    <property type="molecule type" value="Genomic_DNA"/>
</dbReference>
<evidence type="ECO:0000313" key="4">
    <source>
        <dbReference type="EMBL" id="MBU9722462.1"/>
    </source>
</evidence>
<comment type="similarity">
    <text evidence="1 3">Belongs to the 5'(3')-deoxyribonucleotidase family.</text>
</comment>
<keyword evidence="5" id="KW-1185">Reference proteome</keyword>
<dbReference type="PANTHER" id="PTHR35134:SF2">
    <property type="entry name" value="NUCLEOTIDASE YQFW-RELATED"/>
    <property type="match status" value="1"/>
</dbReference>
<keyword evidence="2 3" id="KW-0378">Hydrolase</keyword>
<accession>A0ABS6JV68</accession>
<reference evidence="4 5" key="1">
    <citation type="submission" date="2021-06" db="EMBL/GenBank/DDBJ databases">
        <title>Bacillus sp. RD4P76, an endophyte from a halophyte.</title>
        <authorList>
            <person name="Sun J.-Q."/>
        </authorList>
    </citation>
    <scope>NUCLEOTIDE SEQUENCE [LARGE SCALE GENOMIC DNA]</scope>
    <source>
        <strain evidence="4 5">JCM 17098</strain>
    </source>
</reference>
<organism evidence="4 5">
    <name type="scientific">Evansella alkalicola</name>
    <dbReference type="NCBI Taxonomy" id="745819"/>
    <lineage>
        <taxon>Bacteria</taxon>
        <taxon>Bacillati</taxon>
        <taxon>Bacillota</taxon>
        <taxon>Bacilli</taxon>
        <taxon>Bacillales</taxon>
        <taxon>Bacillaceae</taxon>
        <taxon>Evansella</taxon>
    </lineage>
</organism>
<dbReference type="PIRSF" id="PIRSF021362">
    <property type="entry name" value="UCP021362_HAD"/>
    <property type="match status" value="1"/>
</dbReference>
<dbReference type="InterPro" id="IPR009206">
    <property type="entry name" value="Nucleotidase_putative"/>
</dbReference>
<dbReference type="InterPro" id="IPR036412">
    <property type="entry name" value="HAD-like_sf"/>
</dbReference>
<dbReference type="SUPFAM" id="SSF56784">
    <property type="entry name" value="HAD-like"/>
    <property type="match status" value="1"/>
</dbReference>
<dbReference type="Proteomes" id="UP000790580">
    <property type="component" value="Unassembled WGS sequence"/>
</dbReference>
<dbReference type="InterPro" id="IPR010708">
    <property type="entry name" value="5'(3')-deoxyribonucleotidase"/>
</dbReference>
<evidence type="ECO:0000313" key="5">
    <source>
        <dbReference type="Proteomes" id="UP000790580"/>
    </source>
</evidence>